<dbReference type="Pfam" id="PF00088">
    <property type="entry name" value="Trefoil"/>
    <property type="match status" value="1"/>
</dbReference>
<gene>
    <name evidence="20" type="primary">ZP4_4</name>
    <name evidence="20" type="ORF">EYF80_050451</name>
</gene>
<evidence type="ECO:0000256" key="18">
    <source>
        <dbReference type="SAM" id="MobiDB-lite"/>
    </source>
</evidence>
<dbReference type="InterPro" id="IPR000519">
    <property type="entry name" value="P_trefoil_dom"/>
</dbReference>
<evidence type="ECO:0000256" key="2">
    <source>
        <dbReference type="ARBA" id="ARBA00022475"/>
    </source>
</evidence>
<dbReference type="Gene3D" id="2.60.40.3210">
    <property type="entry name" value="Zona pellucida, ZP-N domain"/>
    <property type="match status" value="1"/>
</dbReference>
<dbReference type="GO" id="GO:0035804">
    <property type="term" value="F:structural constituent of egg coat"/>
    <property type="evidence" value="ECO:0007669"/>
    <property type="project" value="TreeGrafter"/>
</dbReference>
<feature type="disulfide bond" evidence="17">
    <location>
        <begin position="176"/>
        <end position="191"/>
    </location>
</feature>
<evidence type="ECO:0000256" key="1">
    <source>
        <dbReference type="ARBA" id="ARBA00004251"/>
    </source>
</evidence>
<keyword evidence="5" id="KW-0165">Cleavage on pair of basic residues</keyword>
<dbReference type="Pfam" id="PF23344">
    <property type="entry name" value="ZP-N"/>
    <property type="match status" value="1"/>
</dbReference>
<dbReference type="AlphaFoldDB" id="A0A4Z2FES3"/>
<keyword evidence="11" id="KW-0278">Fertilization</keyword>
<dbReference type="EMBL" id="SRLO01001285">
    <property type="protein sequence ID" value="TNN39375.1"/>
    <property type="molecule type" value="Genomic_DNA"/>
</dbReference>
<evidence type="ECO:0000256" key="16">
    <source>
        <dbReference type="ARBA" id="ARBA00042573"/>
    </source>
</evidence>
<accession>A0A4Z2FES3</accession>
<evidence type="ECO:0000256" key="8">
    <source>
        <dbReference type="ARBA" id="ARBA00023136"/>
    </source>
</evidence>
<comment type="function">
    <text evidence="13">Component of the zona pellucida, an extracellular matrix surrounding oocytes which mediates sperm binding, induction of the acrosome reaction and prevents post-fertilization polyspermy. The zona pellucida is composed of 3 to 4 glycoproteins, ZP1, ZP2, ZP3, and ZP4. ZP4 may act as a sperm receptor.</text>
</comment>
<keyword evidence="2" id="KW-1003">Cell membrane</keyword>
<feature type="domain" description="P-type" evidence="19">
    <location>
        <begin position="164"/>
        <end position="202"/>
    </location>
</feature>
<feature type="compositionally biased region" description="Low complexity" evidence="18">
    <location>
        <begin position="138"/>
        <end position="150"/>
    </location>
</feature>
<evidence type="ECO:0000256" key="6">
    <source>
        <dbReference type="ARBA" id="ARBA00022692"/>
    </source>
</evidence>
<dbReference type="Pfam" id="PF00100">
    <property type="entry name" value="Zona_pellucida"/>
    <property type="match status" value="1"/>
</dbReference>
<comment type="caution">
    <text evidence="20">The sequence shown here is derived from an EMBL/GenBank/DDBJ whole genome shotgun (WGS) entry which is preliminary data.</text>
</comment>
<evidence type="ECO:0000313" key="20">
    <source>
        <dbReference type="EMBL" id="TNN39375.1"/>
    </source>
</evidence>
<keyword evidence="4" id="KW-0272">Extracellular matrix</keyword>
<dbReference type="InterPro" id="IPR055355">
    <property type="entry name" value="ZP-C"/>
</dbReference>
<evidence type="ECO:0000256" key="5">
    <source>
        <dbReference type="ARBA" id="ARBA00022685"/>
    </source>
</evidence>
<sequence length="457" mass="50397">MTSCFYRLIICKKATRPERLFVRINHAAREAGGVDSPAARRRGAGHRAGSIPLVREHLPASGAPGAMKLMRGCVLAVALLGCLAGAQYPKQIPQQRPPLPQQRPPQVARTPGRIPDRHSTYPERRRVLEERPPRVPERPQTFSQTSSQSPRPHPSDRPLPDRMQHCFVSENDRITCGAPGITGPDCKDINCCFDGSRCYYGKLVTLQCTKDAQIIVVVARDTTIPNIDLESIHFQAKGDRCKPVGVTSAFAIYQFPVTACGTSLKCKYIGTSVQSVVVEVGKVPEPLPVAAFGPLDVELRVANGQCTAKGCLEEDVAYNSFYVDSDYPVTKTLRDPVYVEVRMLKRTDPNLVLTLGRCWVTSKPDPQSMPQWDLLVDGCPYSEDRYRTLTIHCETAVCRPGLGYDCERTCNRKSEYSGRDVAASGLRGSREETVLVSSKQIVITGPTGTTFTIPFSY</sequence>
<evidence type="ECO:0000256" key="17">
    <source>
        <dbReference type="PROSITE-ProRule" id="PRU00779"/>
    </source>
</evidence>
<comment type="subcellular location">
    <subcellularLocation>
        <location evidence="1">Cell membrane</location>
        <topology evidence="1">Single-pass type I membrane protein</topology>
    </subcellularLocation>
    <subcellularLocation>
        <location evidence="12">Zona pellucida</location>
    </subcellularLocation>
</comment>
<dbReference type="GO" id="GO:0005886">
    <property type="term" value="C:plasma membrane"/>
    <property type="evidence" value="ECO:0007669"/>
    <property type="project" value="UniProtKB-SubCell"/>
</dbReference>
<proteinExistence type="predicted"/>
<dbReference type="InterPro" id="IPR044913">
    <property type="entry name" value="P_trefoil_dom_sf"/>
</dbReference>
<evidence type="ECO:0000259" key="19">
    <source>
        <dbReference type="PROSITE" id="PS51448"/>
    </source>
</evidence>
<evidence type="ECO:0000256" key="7">
    <source>
        <dbReference type="ARBA" id="ARBA00022989"/>
    </source>
</evidence>
<dbReference type="InterPro" id="IPR001507">
    <property type="entry name" value="ZP_dom"/>
</dbReference>
<keyword evidence="7" id="KW-1133">Transmembrane helix</keyword>
<feature type="compositionally biased region" description="Basic and acidic residues" evidence="18">
    <location>
        <begin position="114"/>
        <end position="137"/>
    </location>
</feature>
<dbReference type="OrthoDB" id="8919081at2759"/>
<keyword evidence="3" id="KW-0964">Secreted</keyword>
<dbReference type="GO" id="GO:0035805">
    <property type="term" value="C:egg coat"/>
    <property type="evidence" value="ECO:0007669"/>
    <property type="project" value="UniProtKB-SubCell"/>
</dbReference>
<feature type="compositionally biased region" description="Basic and acidic residues" evidence="18">
    <location>
        <begin position="153"/>
        <end position="163"/>
    </location>
</feature>
<evidence type="ECO:0000256" key="9">
    <source>
        <dbReference type="ARBA" id="ARBA00023157"/>
    </source>
</evidence>
<dbReference type="PROSITE" id="PS00682">
    <property type="entry name" value="ZP_1"/>
    <property type="match status" value="1"/>
</dbReference>
<protein>
    <recommendedName>
        <fullName evidence="14">Zona pellucida sperm-binding protein 4</fullName>
    </recommendedName>
    <alternativeName>
        <fullName evidence="16">Zona pellucida glycoprotein 4</fullName>
    </alternativeName>
    <alternativeName>
        <fullName evidence="15">Zona pellucida protein B</fullName>
    </alternativeName>
</protein>
<reference evidence="20 21" key="1">
    <citation type="submission" date="2019-03" db="EMBL/GenBank/DDBJ databases">
        <title>First draft genome of Liparis tanakae, snailfish: a comprehensive survey of snailfish specific genes.</title>
        <authorList>
            <person name="Kim W."/>
            <person name="Song I."/>
            <person name="Jeong J.-H."/>
            <person name="Kim D."/>
            <person name="Kim S."/>
            <person name="Ryu S."/>
            <person name="Song J.Y."/>
            <person name="Lee S.K."/>
        </authorList>
    </citation>
    <scope>NUCLEOTIDE SEQUENCE [LARGE SCALE GENOMIC DNA]</scope>
    <source>
        <tissue evidence="20">Muscle</tissue>
    </source>
</reference>
<comment type="caution">
    <text evidence="17">Lacks conserved residue(s) required for the propagation of feature annotation.</text>
</comment>
<dbReference type="SUPFAM" id="SSF57492">
    <property type="entry name" value="Trefoil"/>
    <property type="match status" value="1"/>
</dbReference>
<dbReference type="Gene3D" id="4.10.110.10">
    <property type="entry name" value="Spasmolytic Protein, domain 1"/>
    <property type="match status" value="1"/>
</dbReference>
<dbReference type="InterPro" id="IPR051148">
    <property type="entry name" value="Zona_Pellucida_Domain_gp"/>
</dbReference>
<evidence type="ECO:0000256" key="10">
    <source>
        <dbReference type="ARBA" id="ARBA00023180"/>
    </source>
</evidence>
<feature type="region of interest" description="Disordered" evidence="18">
    <location>
        <begin position="92"/>
        <end position="163"/>
    </location>
</feature>
<keyword evidence="8" id="KW-0472">Membrane</keyword>
<dbReference type="CDD" id="cd00111">
    <property type="entry name" value="Trefoil"/>
    <property type="match status" value="1"/>
</dbReference>
<organism evidence="20 21">
    <name type="scientific">Liparis tanakae</name>
    <name type="common">Tanaka's snailfish</name>
    <dbReference type="NCBI Taxonomy" id="230148"/>
    <lineage>
        <taxon>Eukaryota</taxon>
        <taxon>Metazoa</taxon>
        <taxon>Chordata</taxon>
        <taxon>Craniata</taxon>
        <taxon>Vertebrata</taxon>
        <taxon>Euteleostomi</taxon>
        <taxon>Actinopterygii</taxon>
        <taxon>Neopterygii</taxon>
        <taxon>Teleostei</taxon>
        <taxon>Neoteleostei</taxon>
        <taxon>Acanthomorphata</taxon>
        <taxon>Eupercaria</taxon>
        <taxon>Perciformes</taxon>
        <taxon>Cottioidei</taxon>
        <taxon>Cottales</taxon>
        <taxon>Liparidae</taxon>
        <taxon>Liparis</taxon>
    </lineage>
</organism>
<dbReference type="PANTHER" id="PTHR23343">
    <property type="entry name" value="ZONA PELLUCIDA SPERM-BINDING PROTEIN"/>
    <property type="match status" value="1"/>
</dbReference>
<evidence type="ECO:0000256" key="15">
    <source>
        <dbReference type="ARBA" id="ARBA00042273"/>
    </source>
</evidence>
<keyword evidence="10" id="KW-0325">Glycoprotein</keyword>
<dbReference type="Gene3D" id="2.60.40.4100">
    <property type="entry name" value="Zona pellucida, ZP-C domain"/>
    <property type="match status" value="1"/>
</dbReference>
<evidence type="ECO:0000256" key="13">
    <source>
        <dbReference type="ARBA" id="ARBA00037545"/>
    </source>
</evidence>
<dbReference type="PANTHER" id="PTHR23343:SF31">
    <property type="entry name" value="ZONA PELLUCIDA SPERM-BINDING PROTEIN 4"/>
    <property type="match status" value="1"/>
</dbReference>
<evidence type="ECO:0000256" key="3">
    <source>
        <dbReference type="ARBA" id="ARBA00022525"/>
    </source>
</evidence>
<feature type="disulfide bond" evidence="17">
    <location>
        <begin position="166"/>
        <end position="192"/>
    </location>
</feature>
<keyword evidence="21" id="KW-1185">Reference proteome</keyword>
<dbReference type="PROSITE" id="PS51448">
    <property type="entry name" value="P_TREFOIL_2"/>
    <property type="match status" value="1"/>
</dbReference>
<dbReference type="SMART" id="SM00018">
    <property type="entry name" value="PD"/>
    <property type="match status" value="1"/>
</dbReference>
<keyword evidence="6" id="KW-0812">Transmembrane</keyword>
<dbReference type="GO" id="GO:0032190">
    <property type="term" value="F:acrosin binding"/>
    <property type="evidence" value="ECO:0007669"/>
    <property type="project" value="TreeGrafter"/>
</dbReference>
<dbReference type="GO" id="GO:0007339">
    <property type="term" value="P:binding of sperm to zona pellucida"/>
    <property type="evidence" value="ECO:0007669"/>
    <property type="project" value="TreeGrafter"/>
</dbReference>
<keyword evidence="9 17" id="KW-1015">Disulfide bond</keyword>
<dbReference type="InterPro" id="IPR017977">
    <property type="entry name" value="ZP_dom_CS"/>
</dbReference>
<dbReference type="SMART" id="SM00241">
    <property type="entry name" value="ZP"/>
    <property type="match status" value="1"/>
</dbReference>
<evidence type="ECO:0000256" key="14">
    <source>
        <dbReference type="ARBA" id="ARBA00040238"/>
    </source>
</evidence>
<dbReference type="InterPro" id="IPR055356">
    <property type="entry name" value="ZP-N"/>
</dbReference>
<dbReference type="Proteomes" id="UP000314294">
    <property type="component" value="Unassembled WGS sequence"/>
</dbReference>
<evidence type="ECO:0000256" key="4">
    <source>
        <dbReference type="ARBA" id="ARBA00022530"/>
    </source>
</evidence>
<name>A0A4Z2FES3_9TELE</name>
<dbReference type="GO" id="GO:0060468">
    <property type="term" value="P:prevention of polyspermy"/>
    <property type="evidence" value="ECO:0007669"/>
    <property type="project" value="TreeGrafter"/>
</dbReference>
<evidence type="ECO:0000256" key="11">
    <source>
        <dbReference type="ARBA" id="ARBA00023279"/>
    </source>
</evidence>
<evidence type="ECO:0000256" key="12">
    <source>
        <dbReference type="ARBA" id="ARBA00024183"/>
    </source>
</evidence>
<evidence type="ECO:0000313" key="21">
    <source>
        <dbReference type="Proteomes" id="UP000314294"/>
    </source>
</evidence>
<dbReference type="InterPro" id="IPR042235">
    <property type="entry name" value="ZP-C_dom"/>
</dbReference>